<evidence type="ECO:0000256" key="4">
    <source>
        <dbReference type="ARBA" id="ARBA00022741"/>
    </source>
</evidence>
<evidence type="ECO:0000256" key="1">
    <source>
        <dbReference type="ARBA" id="ARBA00005417"/>
    </source>
</evidence>
<dbReference type="GO" id="GO:0016020">
    <property type="term" value="C:membrane"/>
    <property type="evidence" value="ECO:0007669"/>
    <property type="project" value="InterPro"/>
</dbReference>
<protein>
    <submittedName>
        <fullName evidence="9">Teichoic acids export ABC transporter ATP-binding subunit TagH</fullName>
    </submittedName>
</protein>
<dbReference type="SMART" id="SM00382">
    <property type="entry name" value="AAA"/>
    <property type="match status" value="1"/>
</dbReference>
<dbReference type="InterPro" id="IPR015860">
    <property type="entry name" value="ABC_transpr_TagH-like"/>
</dbReference>
<dbReference type="InterPro" id="IPR017871">
    <property type="entry name" value="ABC_transporter-like_CS"/>
</dbReference>
<dbReference type="PANTHER" id="PTHR46743:SF2">
    <property type="entry name" value="TEICHOIC ACIDS EXPORT ATP-BINDING PROTEIN TAGH"/>
    <property type="match status" value="1"/>
</dbReference>
<name>A0A2T4PQH4_9STAP</name>
<comment type="caution">
    <text evidence="9">The sequence shown here is derived from an EMBL/GenBank/DDBJ whole genome shotgun (WGS) entry which is preliminary data.</text>
</comment>
<dbReference type="Proteomes" id="UP000241209">
    <property type="component" value="Unassembled WGS sequence"/>
</dbReference>
<dbReference type="GO" id="GO:0140359">
    <property type="term" value="F:ABC-type transporter activity"/>
    <property type="evidence" value="ECO:0007669"/>
    <property type="project" value="InterPro"/>
</dbReference>
<evidence type="ECO:0000259" key="8">
    <source>
        <dbReference type="PROSITE" id="PS50893"/>
    </source>
</evidence>
<organism evidence="9 10">
    <name type="scientific">Mammaliicoccus vitulinus</name>
    <dbReference type="NCBI Taxonomy" id="71237"/>
    <lineage>
        <taxon>Bacteria</taxon>
        <taxon>Bacillati</taxon>
        <taxon>Bacillota</taxon>
        <taxon>Bacilli</taxon>
        <taxon>Bacillales</taxon>
        <taxon>Staphylococcaceae</taxon>
        <taxon>Mammaliicoccus</taxon>
    </lineage>
</organism>
<dbReference type="InterPro" id="IPR027417">
    <property type="entry name" value="P-loop_NTPase"/>
</dbReference>
<keyword evidence="5 9" id="KW-0067">ATP-binding</keyword>
<comment type="similarity">
    <text evidence="1">Belongs to the ABC transporter superfamily.</text>
</comment>
<dbReference type="PANTHER" id="PTHR46743">
    <property type="entry name" value="TEICHOIC ACIDS EXPORT ATP-BINDING PROTEIN TAGH"/>
    <property type="match status" value="1"/>
</dbReference>
<dbReference type="SUPFAM" id="SSF52540">
    <property type="entry name" value="P-loop containing nucleoside triphosphate hydrolases"/>
    <property type="match status" value="1"/>
</dbReference>
<sequence>MNETVIINNLTKEYKIFRNNKERLKDVFLPKHQSKRFFALQDITFTAYEGDIIGLVGINGSGKSTLSNIIGGSLQPTGGEIERHGDVNVIAINSGLNTQLNGVDNIEYKMLLLGFSKKQIKELTPEIIEFSELGEFIYQPVKKYSSGMKSKLGFAINVTVNPDILVIDEALSVGDQTFTKKSLDKMNQFKEAGKTIFFVSHNIGQVKDFCTKIAWIEGGKLKEFGSTDEVLPKYESFLKAFNKKSAKDKKAFKDELDATRFYIK</sequence>
<dbReference type="OrthoDB" id="9778870at2"/>
<dbReference type="InterPro" id="IPR003439">
    <property type="entry name" value="ABC_transporter-like_ATP-bd"/>
</dbReference>
<keyword evidence="6" id="KW-1278">Translocase</keyword>
<dbReference type="Gene3D" id="3.40.50.300">
    <property type="entry name" value="P-loop containing nucleotide triphosphate hydrolases"/>
    <property type="match status" value="1"/>
</dbReference>
<dbReference type="NCBIfam" id="NF010066">
    <property type="entry name" value="PRK13546.1"/>
    <property type="match status" value="1"/>
</dbReference>
<dbReference type="STRING" id="1167632.GCA_000286335_00574"/>
<dbReference type="PROSITE" id="PS00211">
    <property type="entry name" value="ABC_TRANSPORTER_1"/>
    <property type="match status" value="1"/>
</dbReference>
<dbReference type="Pfam" id="PF00005">
    <property type="entry name" value="ABC_tran"/>
    <property type="match status" value="1"/>
</dbReference>
<evidence type="ECO:0000313" key="9">
    <source>
        <dbReference type="EMBL" id="PTI27904.1"/>
    </source>
</evidence>
<dbReference type="FunFam" id="3.40.50.300:FF:003010">
    <property type="entry name" value="Teichoic acids export ATP-binding protein TagH"/>
    <property type="match status" value="1"/>
</dbReference>
<dbReference type="GO" id="GO:0016887">
    <property type="term" value="F:ATP hydrolysis activity"/>
    <property type="evidence" value="ECO:0007669"/>
    <property type="project" value="InterPro"/>
</dbReference>
<proteinExistence type="inferred from homology"/>
<feature type="domain" description="ABC transporter" evidence="8">
    <location>
        <begin position="22"/>
        <end position="243"/>
    </location>
</feature>
<evidence type="ECO:0000256" key="6">
    <source>
        <dbReference type="ARBA" id="ARBA00022967"/>
    </source>
</evidence>
<dbReference type="CDD" id="cd03220">
    <property type="entry name" value="ABC_KpsT_Wzt"/>
    <property type="match status" value="1"/>
</dbReference>
<dbReference type="PROSITE" id="PS50893">
    <property type="entry name" value="ABC_TRANSPORTER_2"/>
    <property type="match status" value="1"/>
</dbReference>
<evidence type="ECO:0000256" key="3">
    <source>
        <dbReference type="ARBA" id="ARBA00022475"/>
    </source>
</evidence>
<keyword evidence="2" id="KW-0813">Transport</keyword>
<dbReference type="EMBL" id="PZFK01000040">
    <property type="protein sequence ID" value="PTI27904.1"/>
    <property type="molecule type" value="Genomic_DNA"/>
</dbReference>
<dbReference type="GO" id="GO:0005524">
    <property type="term" value="F:ATP binding"/>
    <property type="evidence" value="ECO:0007669"/>
    <property type="project" value="UniProtKB-KW"/>
</dbReference>
<reference evidence="9 10" key="1">
    <citation type="journal article" date="2016" name="Front. Microbiol.">
        <title>Comprehensive Phylogenetic Analysis of Bovine Non-aureus Staphylococci Species Based on Whole-Genome Sequencing.</title>
        <authorList>
            <person name="Naushad S."/>
            <person name="Barkema H.W."/>
            <person name="Luby C."/>
            <person name="Condas L.A."/>
            <person name="Nobrega D.B."/>
            <person name="Carson D.A."/>
            <person name="De Buck J."/>
        </authorList>
    </citation>
    <scope>NUCLEOTIDE SEQUENCE [LARGE SCALE GENOMIC DNA]</scope>
    <source>
        <strain evidence="9 10">SNUC 2204</strain>
    </source>
</reference>
<evidence type="ECO:0000256" key="2">
    <source>
        <dbReference type="ARBA" id="ARBA00022448"/>
    </source>
</evidence>
<accession>A0A2T4PQH4</accession>
<keyword evidence="4" id="KW-0547">Nucleotide-binding</keyword>
<dbReference type="GeneID" id="64115926"/>
<dbReference type="AlphaFoldDB" id="A0A2T4PQH4"/>
<evidence type="ECO:0000313" key="10">
    <source>
        <dbReference type="Proteomes" id="UP000241209"/>
    </source>
</evidence>
<keyword evidence="7" id="KW-0472">Membrane</keyword>
<gene>
    <name evidence="9" type="primary">tagH</name>
    <name evidence="9" type="ORF">BU072_12685</name>
</gene>
<keyword evidence="3" id="KW-1003">Cell membrane</keyword>
<dbReference type="InterPro" id="IPR050683">
    <property type="entry name" value="Bact_Polysacc_Export_ATP-bd"/>
</dbReference>
<evidence type="ECO:0000256" key="5">
    <source>
        <dbReference type="ARBA" id="ARBA00022840"/>
    </source>
</evidence>
<evidence type="ECO:0000256" key="7">
    <source>
        <dbReference type="ARBA" id="ARBA00023136"/>
    </source>
</evidence>
<dbReference type="RefSeq" id="WP_107537458.1">
    <property type="nucleotide sequence ID" value="NZ_BMDF01000003.1"/>
</dbReference>
<dbReference type="InterPro" id="IPR003593">
    <property type="entry name" value="AAA+_ATPase"/>
</dbReference>